<name>A0A0G4JS80_9GAMM</name>
<evidence type="ECO:0000256" key="5">
    <source>
        <dbReference type="ARBA" id="ARBA00023136"/>
    </source>
</evidence>
<evidence type="ECO:0000313" key="8">
    <source>
        <dbReference type="EMBL" id="CPR14858.1"/>
    </source>
</evidence>
<dbReference type="PANTHER" id="PTHR37481">
    <property type="entry name" value="LIPOPOLYSACCHARIDE EXPORT SYSTEM PROTEIN LPTC"/>
    <property type="match status" value="1"/>
</dbReference>
<dbReference type="GO" id="GO:0017089">
    <property type="term" value="F:glycolipid transfer activity"/>
    <property type="evidence" value="ECO:0007669"/>
    <property type="project" value="TreeGrafter"/>
</dbReference>
<keyword evidence="9" id="KW-1185">Reference proteome</keyword>
<keyword evidence="2 6" id="KW-0997">Cell inner membrane</keyword>
<evidence type="ECO:0000256" key="1">
    <source>
        <dbReference type="ARBA" id="ARBA00022475"/>
    </source>
</evidence>
<dbReference type="InterPro" id="IPR026265">
    <property type="entry name" value="LptC"/>
</dbReference>
<gene>
    <name evidence="6" type="primary">lptC</name>
    <name evidence="8" type="ORF">BN1221_01174</name>
</gene>
<dbReference type="GO" id="GO:0005886">
    <property type="term" value="C:plasma membrane"/>
    <property type="evidence" value="ECO:0007669"/>
    <property type="project" value="UniProtKB-SubCell"/>
</dbReference>
<dbReference type="NCBIfam" id="TIGR04409">
    <property type="entry name" value="LptC_YrbK"/>
    <property type="match status" value="1"/>
</dbReference>
<dbReference type="InterPro" id="IPR010664">
    <property type="entry name" value="LipoPS_assembly_LptC-rel"/>
</dbReference>
<evidence type="ECO:0000313" key="9">
    <source>
        <dbReference type="Proteomes" id="UP000044377"/>
    </source>
</evidence>
<evidence type="ECO:0000256" key="6">
    <source>
        <dbReference type="HAMAP-Rule" id="MF_01915"/>
    </source>
</evidence>
<dbReference type="InterPro" id="IPR052363">
    <property type="entry name" value="LPS_export_LptC"/>
</dbReference>
<dbReference type="Proteomes" id="UP000044377">
    <property type="component" value="Unassembled WGS sequence"/>
</dbReference>
<keyword evidence="3 6" id="KW-0812">Transmembrane</keyword>
<dbReference type="AlphaFoldDB" id="A0A0G4JS80"/>
<dbReference type="GO" id="GO:0043165">
    <property type="term" value="P:Gram-negative-bacterium-type cell outer membrane assembly"/>
    <property type="evidence" value="ECO:0007669"/>
    <property type="project" value="UniProtKB-UniRule"/>
</dbReference>
<keyword evidence="4 6" id="KW-1133">Transmembrane helix</keyword>
<reference evidence="9" key="1">
    <citation type="submission" date="2015-01" db="EMBL/GenBank/DDBJ databases">
        <authorList>
            <person name="Paterson Steve"/>
        </authorList>
    </citation>
    <scope>NUCLEOTIDE SEQUENCE [LARGE SCALE GENOMIC DNA]</scope>
    <source>
        <strain evidence="9">OBR1</strain>
    </source>
</reference>
<evidence type="ECO:0000256" key="3">
    <source>
        <dbReference type="ARBA" id="ARBA00022692"/>
    </source>
</evidence>
<dbReference type="PANTHER" id="PTHR37481:SF1">
    <property type="entry name" value="LIPOPOLYSACCHARIDE EXPORT SYSTEM PROTEIN LPTC"/>
    <property type="match status" value="1"/>
</dbReference>
<dbReference type="EMBL" id="CGIG01000001">
    <property type="protein sequence ID" value="CPR14858.1"/>
    <property type="molecule type" value="Genomic_DNA"/>
</dbReference>
<keyword evidence="1 6" id="KW-1003">Cell membrane</keyword>
<dbReference type="GO" id="GO:0015221">
    <property type="term" value="F:lipopolysaccharide transmembrane transporter activity"/>
    <property type="evidence" value="ECO:0007669"/>
    <property type="project" value="InterPro"/>
</dbReference>
<dbReference type="Pfam" id="PF06835">
    <property type="entry name" value="LptC"/>
    <property type="match status" value="1"/>
</dbReference>
<protein>
    <recommendedName>
        <fullName evidence="6 7">Lipopolysaccharide export system protein LptC</fullName>
    </recommendedName>
</protein>
<accession>A0A0G4JS80</accession>
<comment type="subunit">
    <text evidence="6">Component of the lipopolysaccharide transport and assembly complex. Interacts with LptA and the LptBFG transporter complex.</text>
</comment>
<dbReference type="RefSeq" id="WP_048636518.1">
    <property type="nucleotide sequence ID" value="NZ_CGIG01000001.1"/>
</dbReference>
<comment type="function">
    <text evidence="6">Involved in the assembly of lipopolysaccharide (LPS). Required for the translocation of LPS from the inner membrane to the outer membrane. Facilitates the transfer of LPS from the inner membrane to the periplasmic protein LptA. Could be a docking site for LptA.</text>
</comment>
<dbReference type="Gene3D" id="2.60.450.10">
    <property type="entry name" value="Lipopolysaccharide (LPS) transport protein A like domain"/>
    <property type="match status" value="1"/>
</dbReference>
<dbReference type="NCBIfam" id="NF008142">
    <property type="entry name" value="PRK10893.1"/>
    <property type="match status" value="1"/>
</dbReference>
<organism evidence="8 9">
    <name type="scientific">Brenneria goodwinii</name>
    <dbReference type="NCBI Taxonomy" id="1109412"/>
    <lineage>
        <taxon>Bacteria</taxon>
        <taxon>Pseudomonadati</taxon>
        <taxon>Pseudomonadota</taxon>
        <taxon>Gammaproteobacteria</taxon>
        <taxon>Enterobacterales</taxon>
        <taxon>Pectobacteriaceae</taxon>
        <taxon>Brenneria</taxon>
    </lineage>
</organism>
<evidence type="ECO:0000256" key="2">
    <source>
        <dbReference type="ARBA" id="ARBA00022519"/>
    </source>
</evidence>
<proteinExistence type="inferred from homology"/>
<comment type="similarity">
    <text evidence="6 7">Belongs to the LptC family.</text>
</comment>
<evidence type="ECO:0000256" key="4">
    <source>
        <dbReference type="ARBA" id="ARBA00022989"/>
    </source>
</evidence>
<comment type="function">
    <text evidence="7">Required for the translocation of lipopolysaccharide (LPS) from the inner membrane to the outer membrane.</text>
</comment>
<dbReference type="STRING" id="1109412.BN1221_01174"/>
<evidence type="ECO:0000256" key="7">
    <source>
        <dbReference type="PIRNR" id="PIRNR028513"/>
    </source>
</evidence>
<dbReference type="HAMAP" id="MF_01915">
    <property type="entry name" value="LPS_assembly_LptC"/>
    <property type="match status" value="1"/>
</dbReference>
<dbReference type="OrthoDB" id="5659892at2"/>
<sequence length="189" mass="21289">MSKTKRWLTALLALLVLVLIGWNLTDQDTESASDNPGNVAPVYTSEKTTTLVYSPDGKLTYRLIADKAEYFDDEQLSWFTTPVATLFNDQGTATWSVRADRAKLTKEKMLYLYGHVEVNSLTNDSQLERIKTDNAQVNLVTQDVSSDDEVTLYGASFTSNGMKMRGNLREKTAELIEKVKTSYEIQNNK</sequence>
<dbReference type="PIRSF" id="PIRSF028513">
    <property type="entry name" value="LptC"/>
    <property type="match status" value="1"/>
</dbReference>
<keyword evidence="5 6" id="KW-0472">Membrane</keyword>
<comment type="subcellular location">
    <subcellularLocation>
        <location evidence="6">Cell inner membrane</location>
        <topology evidence="6">Single-pass membrane protein</topology>
    </subcellularLocation>
</comment>
<dbReference type="GO" id="GO:0030288">
    <property type="term" value="C:outer membrane-bounded periplasmic space"/>
    <property type="evidence" value="ECO:0007669"/>
    <property type="project" value="TreeGrafter"/>
</dbReference>